<geneLocation type="plasmid" evidence="3">
    <name>pls_1 sequence</name>
</geneLocation>
<feature type="compositionally biased region" description="Polar residues" evidence="1">
    <location>
        <begin position="589"/>
        <end position="600"/>
    </location>
</feature>
<evidence type="ECO:0000313" key="2">
    <source>
        <dbReference type="EMBL" id="AOO74319.1"/>
    </source>
</evidence>
<feature type="compositionally biased region" description="Basic and acidic residues" evidence="1">
    <location>
        <begin position="660"/>
        <end position="677"/>
    </location>
</feature>
<name>A0A1D7TTP4_9LACO</name>
<organism evidence="2 3">
    <name type="scientific">Ligilactobacillus salivarius</name>
    <dbReference type="NCBI Taxonomy" id="1624"/>
    <lineage>
        <taxon>Bacteria</taxon>
        <taxon>Bacillati</taxon>
        <taxon>Bacillota</taxon>
        <taxon>Bacilli</taxon>
        <taxon>Lactobacillales</taxon>
        <taxon>Lactobacillaceae</taxon>
        <taxon>Ligilactobacillus</taxon>
    </lineage>
</organism>
<dbReference type="InterPro" id="IPR041073">
    <property type="entry name" value="MobL"/>
</dbReference>
<evidence type="ECO:0000313" key="3">
    <source>
        <dbReference type="Proteomes" id="UP000094723"/>
    </source>
</evidence>
<dbReference type="RefSeq" id="WP_069469530.1">
    <property type="nucleotide sequence ID" value="NZ_CP017108.1"/>
</dbReference>
<dbReference type="InterPro" id="IPR048101">
    <property type="entry name" value="MobP2"/>
</dbReference>
<proteinExistence type="predicted"/>
<protein>
    <recommendedName>
        <fullName evidence="4">Relaxase</fullName>
    </recommendedName>
</protein>
<evidence type="ECO:0008006" key="4">
    <source>
        <dbReference type="Google" id="ProtNLM"/>
    </source>
</evidence>
<gene>
    <name evidence="2" type="ORF">BHF65_08515</name>
</gene>
<sequence>MTETPDIIYTQQFVAANVQYLDYSEREEAVDLLNDFDLETGESNIQHDVDENLAGYLGYTDRKAATKLEDGLTGVYPTFTQDSLNLTHKQHHELADKIREAQKNKSMLWQGVVSFNPDFLERAKLYDPETGVVNQRAIKRSVQKAIPEMLKQEELNVPETFWWADVHLNTNHVHVHIGISQTKNTRPLKFGEPKGTFQAKSLKKIKSIVHREVEDKVSRKQDINLEKKIDELKKDVVDQLKENLQQQQQQKMLEQIWHALPKYKDKRRWRASNNSYDFREAKLLIGKLVDDLLKTDLNQDYEKYLSAIKQKDSDNREKYGQNIPDSIPKKQKDLHDYLMNRVFDELREVDAVSTKNNFSERVKWLGIEGNNELIEVLSKQLKNTKSDITAKKLKKEIGIRKYYVGILIKENKNENYLDQISELKEKGLKNNVQDYLINDLQEKYRLGVLQLIPRNKRDNDNKTEYQKLVNKHVDVSQLSIKKINEEIVAQKNQYLDEWLKVVKNAKDPNVQIYLKNQGLENVNLSEYVDLQKRIMQAKLAIKDNNKKYANNVSLRNQKNGKLFKQLKKDYEDLKNINSKIDLNQTQIRLNQASNSKNVSRQKNESKSLTKKENTERKPTNSVSPRLLSKLSSALTSVKKEGQERINALRRNLDKEDDFEKQDRIDEIETETGRSMER</sequence>
<feature type="region of interest" description="Disordered" evidence="1">
    <location>
        <begin position="589"/>
        <end position="677"/>
    </location>
</feature>
<feature type="compositionally biased region" description="Basic and acidic residues" evidence="1">
    <location>
        <begin position="601"/>
        <end position="618"/>
    </location>
</feature>
<keyword evidence="2" id="KW-0614">Plasmid</keyword>
<dbReference type="Proteomes" id="UP000094723">
    <property type="component" value="Plasmid pLS_1"/>
</dbReference>
<evidence type="ECO:0000256" key="1">
    <source>
        <dbReference type="SAM" id="MobiDB-lite"/>
    </source>
</evidence>
<dbReference type="NCBIfam" id="NF041498">
    <property type="entry name" value="MobP2"/>
    <property type="match status" value="1"/>
</dbReference>
<accession>A0A1D7TTP4</accession>
<dbReference type="Pfam" id="PF18555">
    <property type="entry name" value="MobL"/>
    <property type="match status" value="1"/>
</dbReference>
<dbReference type="EMBL" id="CP017108">
    <property type="protein sequence ID" value="AOO74319.1"/>
    <property type="molecule type" value="Genomic_DNA"/>
</dbReference>
<dbReference type="AlphaFoldDB" id="A0A1D7TTP4"/>
<reference evidence="2 3" key="1">
    <citation type="submission" date="2016-09" db="EMBL/GenBank/DDBJ databases">
        <title>Complete Genome Sequence of Lactobacillus salivarius Jin.</title>
        <authorList>
            <person name="Jin N."/>
            <person name="Li C."/>
            <person name="Wang M."/>
            <person name="Ren D."/>
            <person name="Di Y."/>
            <person name="Pan R."/>
            <person name="Du S."/>
            <person name="Lu H."/>
            <person name="Li X."/>
            <person name="Tian M."/>
        </authorList>
    </citation>
    <scope>NUCLEOTIDE SEQUENCE [LARGE SCALE GENOMIC DNA]</scope>
    <source>
        <strain evidence="2 3">CICC 23174</strain>
        <plasmid evidence="3">pls_1 sequence</plasmid>
    </source>
</reference>
<feature type="compositionally biased region" description="Polar residues" evidence="1">
    <location>
        <begin position="619"/>
        <end position="635"/>
    </location>
</feature>